<keyword evidence="3" id="KW-1185">Reference proteome</keyword>
<sequence>MSKCFSFTASRDWFYRYSFANAGLRTSITDMGEGTVVHCWVPRSQKDTKPNLVLVHGFGANAMWQYGDHLRQFTARFNVYVPDLLFFGQSHTRRAERSEGFQAECLMRMLRAHGVERASLVGISYGGFVGYSMAAQFPGAIDRLVLCCAGVCLEEKDMEDGLFKVQNLDEAASILMPQTPEKLKELMRFSFVKPAKGVPTYFLSDFIDVVMCTDYVEEKTELIRAILRDRHLSDLPKISHKTLIIWGDQDQIFPVELAHRLKRHIGESAELVIIKNAGHAVNLEKSKEFCKHLKSFLIDPMRNQIERVDSHIEHY</sequence>
<reference evidence="2" key="1">
    <citation type="submission" date="2022-08" db="EMBL/GenBank/DDBJ databases">
        <authorList>
            <person name="Gutierrez-Valencia J."/>
        </authorList>
    </citation>
    <scope>NUCLEOTIDE SEQUENCE</scope>
</reference>
<dbReference type="EMBL" id="CAMGYJ010000007">
    <property type="protein sequence ID" value="CAI0448486.1"/>
    <property type="molecule type" value="Genomic_DNA"/>
</dbReference>
<dbReference type="PANTHER" id="PTHR43139:SF7">
    <property type="entry name" value="ALPHA_BETA-HYDROLASES SUPERFAMILY PROTEIN"/>
    <property type="match status" value="1"/>
</dbReference>
<protein>
    <recommendedName>
        <fullName evidence="1">AB hydrolase-1 domain-containing protein</fullName>
    </recommendedName>
</protein>
<feature type="domain" description="AB hydrolase-1" evidence="1">
    <location>
        <begin position="50"/>
        <end position="285"/>
    </location>
</feature>
<dbReference type="InterPro" id="IPR029058">
    <property type="entry name" value="AB_hydrolase_fold"/>
</dbReference>
<dbReference type="SUPFAM" id="SSF53474">
    <property type="entry name" value="alpha/beta-Hydrolases"/>
    <property type="match status" value="1"/>
</dbReference>
<organism evidence="2 3">
    <name type="scientific">Linum tenue</name>
    <dbReference type="NCBI Taxonomy" id="586396"/>
    <lineage>
        <taxon>Eukaryota</taxon>
        <taxon>Viridiplantae</taxon>
        <taxon>Streptophyta</taxon>
        <taxon>Embryophyta</taxon>
        <taxon>Tracheophyta</taxon>
        <taxon>Spermatophyta</taxon>
        <taxon>Magnoliopsida</taxon>
        <taxon>eudicotyledons</taxon>
        <taxon>Gunneridae</taxon>
        <taxon>Pentapetalae</taxon>
        <taxon>rosids</taxon>
        <taxon>fabids</taxon>
        <taxon>Malpighiales</taxon>
        <taxon>Linaceae</taxon>
        <taxon>Linum</taxon>
    </lineage>
</organism>
<accession>A0AAV0MQY4</accession>
<dbReference type="InterPro" id="IPR052370">
    <property type="entry name" value="Meta-cleavage_hydrolase"/>
</dbReference>
<dbReference type="Gene3D" id="3.40.50.1820">
    <property type="entry name" value="alpha/beta hydrolase"/>
    <property type="match status" value="1"/>
</dbReference>
<dbReference type="Proteomes" id="UP001154282">
    <property type="component" value="Unassembled WGS sequence"/>
</dbReference>
<dbReference type="PRINTS" id="PR00111">
    <property type="entry name" value="ABHYDROLASE"/>
</dbReference>
<dbReference type="PANTHER" id="PTHR43139">
    <property type="entry name" value="SI:DKEY-122A22.2"/>
    <property type="match status" value="1"/>
</dbReference>
<dbReference type="InterPro" id="IPR000073">
    <property type="entry name" value="AB_hydrolase_1"/>
</dbReference>
<dbReference type="Pfam" id="PF00561">
    <property type="entry name" value="Abhydrolase_1"/>
    <property type="match status" value="1"/>
</dbReference>
<gene>
    <name evidence="2" type="ORF">LITE_LOCUS29808</name>
</gene>
<comment type="caution">
    <text evidence="2">The sequence shown here is derived from an EMBL/GenBank/DDBJ whole genome shotgun (WGS) entry which is preliminary data.</text>
</comment>
<evidence type="ECO:0000313" key="2">
    <source>
        <dbReference type="EMBL" id="CAI0448486.1"/>
    </source>
</evidence>
<evidence type="ECO:0000259" key="1">
    <source>
        <dbReference type="Pfam" id="PF00561"/>
    </source>
</evidence>
<name>A0AAV0MQY4_9ROSI</name>
<evidence type="ECO:0000313" key="3">
    <source>
        <dbReference type="Proteomes" id="UP001154282"/>
    </source>
</evidence>
<proteinExistence type="predicted"/>
<dbReference type="AlphaFoldDB" id="A0AAV0MQY4"/>